<reference evidence="2" key="1">
    <citation type="submission" date="2015-07" db="EMBL/GenBank/DDBJ databases">
        <title>Transcriptome Assembly of Anthurium amnicola.</title>
        <authorList>
            <person name="Suzuki J."/>
        </authorList>
    </citation>
    <scope>NUCLEOTIDE SEQUENCE</scope>
</reference>
<dbReference type="AlphaFoldDB" id="A0A1D1YKY0"/>
<feature type="non-terminal residue" evidence="2">
    <location>
        <position position="1"/>
    </location>
</feature>
<feature type="compositionally biased region" description="Pro residues" evidence="1">
    <location>
        <begin position="249"/>
        <end position="259"/>
    </location>
</feature>
<sequence length="379" mass="42294">HRQRPRLGAVLRVPRMLPTPVWHRLPRPPLHLLLPIPLLRPGVPSRTAPAPAAGAALPTHPHPQPLPLPLLLRRPLRVRRLLLPGDRHPQCQLRAPDPPPRPLLRLRLQRLWPQRRRPRRRGGSRRHGPRTGPHLLPLPGRPPLRQHLLLLPHGLHPLPPAHQLPSHRRLQGERNPTRRNQKGGQVILARAAELHAAADQPPLPDLLLRRGGGRLRRRRRPPDRLGRVGSGHLHGRRRHRHRHRHHPHLPPGTRLPPDPGGDGAPGEAAQGVRRRRRRRLRRPRRPVRPLRERHVGGGRARPPAAAPGPEAGGRGGVLPAPEELLLRRGAGGALPGAAAGGVAHRLRRHRQPDAAGVPLRLRPGRVASRVLPQRLRPLG</sequence>
<feature type="compositionally biased region" description="Basic residues" evidence="1">
    <location>
        <begin position="272"/>
        <end position="288"/>
    </location>
</feature>
<feature type="compositionally biased region" description="Low complexity" evidence="1">
    <location>
        <begin position="130"/>
        <end position="141"/>
    </location>
</feature>
<feature type="compositionally biased region" description="Basic residues" evidence="1">
    <location>
        <begin position="233"/>
        <end position="248"/>
    </location>
</feature>
<feature type="compositionally biased region" description="Low complexity" evidence="1">
    <location>
        <begin position="300"/>
        <end position="309"/>
    </location>
</feature>
<name>A0A1D1YKY0_9ARAE</name>
<evidence type="ECO:0000313" key="2">
    <source>
        <dbReference type="EMBL" id="JAT55272.1"/>
    </source>
</evidence>
<protein>
    <submittedName>
        <fullName evidence="2">Uncharacterized protein</fullName>
    </submittedName>
</protein>
<feature type="region of interest" description="Disordered" evidence="1">
    <location>
        <begin position="155"/>
        <end position="182"/>
    </location>
</feature>
<feature type="region of interest" description="Disordered" evidence="1">
    <location>
        <begin position="202"/>
        <end position="318"/>
    </location>
</feature>
<feature type="region of interest" description="Disordered" evidence="1">
    <location>
        <begin position="88"/>
        <end position="141"/>
    </location>
</feature>
<feature type="compositionally biased region" description="Low complexity" evidence="1">
    <location>
        <begin position="103"/>
        <end position="112"/>
    </location>
</feature>
<feature type="compositionally biased region" description="Basic residues" evidence="1">
    <location>
        <begin position="113"/>
        <end position="129"/>
    </location>
</feature>
<proteinExistence type="predicted"/>
<organism evidence="2">
    <name type="scientific">Anthurium amnicola</name>
    <dbReference type="NCBI Taxonomy" id="1678845"/>
    <lineage>
        <taxon>Eukaryota</taxon>
        <taxon>Viridiplantae</taxon>
        <taxon>Streptophyta</taxon>
        <taxon>Embryophyta</taxon>
        <taxon>Tracheophyta</taxon>
        <taxon>Spermatophyta</taxon>
        <taxon>Magnoliopsida</taxon>
        <taxon>Liliopsida</taxon>
        <taxon>Araceae</taxon>
        <taxon>Pothoideae</taxon>
        <taxon>Potheae</taxon>
        <taxon>Anthurium</taxon>
    </lineage>
</organism>
<accession>A0A1D1YKY0</accession>
<feature type="region of interest" description="Disordered" evidence="1">
    <location>
        <begin position="45"/>
        <end position="68"/>
    </location>
</feature>
<feature type="region of interest" description="Disordered" evidence="1">
    <location>
        <begin position="336"/>
        <end position="357"/>
    </location>
</feature>
<feature type="compositionally biased region" description="Basic residues" evidence="1">
    <location>
        <begin position="211"/>
        <end position="221"/>
    </location>
</feature>
<gene>
    <name evidence="2" type="ORF">g.44370</name>
</gene>
<dbReference type="EMBL" id="GDJX01012664">
    <property type="protein sequence ID" value="JAT55272.1"/>
    <property type="molecule type" value="Transcribed_RNA"/>
</dbReference>
<evidence type="ECO:0000256" key="1">
    <source>
        <dbReference type="SAM" id="MobiDB-lite"/>
    </source>
</evidence>
<feature type="compositionally biased region" description="Low complexity" evidence="1">
    <location>
        <begin position="45"/>
        <end position="59"/>
    </location>
</feature>